<accession>A0A6J5KS98</accession>
<organism evidence="1">
    <name type="scientific">uncultured Caudovirales phage</name>
    <dbReference type="NCBI Taxonomy" id="2100421"/>
    <lineage>
        <taxon>Viruses</taxon>
        <taxon>Duplodnaviria</taxon>
        <taxon>Heunggongvirae</taxon>
        <taxon>Uroviricota</taxon>
        <taxon>Caudoviricetes</taxon>
        <taxon>Peduoviridae</taxon>
        <taxon>Maltschvirus</taxon>
        <taxon>Maltschvirus maltsch</taxon>
    </lineage>
</organism>
<dbReference type="EMBL" id="LR796175">
    <property type="protein sequence ID" value="CAB4124035.1"/>
    <property type="molecule type" value="Genomic_DNA"/>
</dbReference>
<reference evidence="1" key="1">
    <citation type="submission" date="2020-04" db="EMBL/GenBank/DDBJ databases">
        <authorList>
            <person name="Chiriac C."/>
            <person name="Salcher M."/>
            <person name="Ghai R."/>
            <person name="Kavagutti S V."/>
        </authorList>
    </citation>
    <scope>NUCLEOTIDE SEQUENCE</scope>
</reference>
<gene>
    <name evidence="1" type="ORF">UFOVP45_109</name>
</gene>
<name>A0A6J5KS98_9CAUD</name>
<proteinExistence type="predicted"/>
<sequence>MHPALKQSIKNNTHLVLYRWKSDPDRVMHDGKIAVLNNSQLDALHNSALKGDPEAIETDARLMHIVTSDMGFKLEDLYEEDNFTEFVLGWNN</sequence>
<protein>
    <submittedName>
        <fullName evidence="1">Uncharacterized protein</fullName>
    </submittedName>
</protein>
<evidence type="ECO:0000313" key="1">
    <source>
        <dbReference type="EMBL" id="CAB4124035.1"/>
    </source>
</evidence>